<name>A0ABQ8FSY8_9PEZI</name>
<evidence type="ECO:0000256" key="1">
    <source>
        <dbReference type="SAM" id="MobiDB-lite"/>
    </source>
</evidence>
<evidence type="ECO:0000313" key="3">
    <source>
        <dbReference type="Proteomes" id="UP000774617"/>
    </source>
</evidence>
<proteinExistence type="predicted"/>
<comment type="caution">
    <text evidence="2">The sequence shown here is derived from an EMBL/GenBank/DDBJ whole genome shotgun (WGS) entry which is preliminary data.</text>
</comment>
<reference evidence="2 3" key="1">
    <citation type="journal article" date="2021" name="Nat. Commun.">
        <title>Genetic determinants of endophytism in the Arabidopsis root mycobiome.</title>
        <authorList>
            <person name="Mesny F."/>
            <person name="Miyauchi S."/>
            <person name="Thiergart T."/>
            <person name="Pickel B."/>
            <person name="Atanasova L."/>
            <person name="Karlsson M."/>
            <person name="Huettel B."/>
            <person name="Barry K.W."/>
            <person name="Haridas S."/>
            <person name="Chen C."/>
            <person name="Bauer D."/>
            <person name="Andreopoulos W."/>
            <person name="Pangilinan J."/>
            <person name="LaButti K."/>
            <person name="Riley R."/>
            <person name="Lipzen A."/>
            <person name="Clum A."/>
            <person name="Drula E."/>
            <person name="Henrissat B."/>
            <person name="Kohler A."/>
            <person name="Grigoriev I.V."/>
            <person name="Martin F.M."/>
            <person name="Hacquard S."/>
        </authorList>
    </citation>
    <scope>NUCLEOTIDE SEQUENCE [LARGE SCALE GENOMIC DNA]</scope>
    <source>
        <strain evidence="2 3">MPI-SDFR-AT-0080</strain>
    </source>
</reference>
<sequence length="293" mass="32667">MPVRARDGRANTCLVHNVTAFQKGVQVHERHAFCIRQVAHAPAHDHRCHCRRAHGRSTSGALQIPPRLLPDMRKGWPGTACLSGWPFARVARVLTARDKLCDCMSYKRPQEPPPLSGRPFCARPPTQGAEGAGGGSRGIRVLLRPLNALKDCVYSCDTSTCSSSHPHNCRHPERYRARRSSQPSAVALPLVAALPKSFRLAQFSTSPSRVSSPLSLNTKHIYYRQPQPSRRDSSILWLCECHLYHPAILGRFLALQPLHQLRAAAFLTPNCWPVEPRWSRPALQKDCPSETPP</sequence>
<dbReference type="EMBL" id="JAGTJR010000062">
    <property type="protein sequence ID" value="KAH7024301.1"/>
    <property type="molecule type" value="Genomic_DNA"/>
</dbReference>
<keyword evidence="3" id="KW-1185">Reference proteome</keyword>
<feature type="region of interest" description="Disordered" evidence="1">
    <location>
        <begin position="114"/>
        <end position="136"/>
    </location>
</feature>
<organism evidence="2 3">
    <name type="scientific">Macrophomina phaseolina</name>
    <dbReference type="NCBI Taxonomy" id="35725"/>
    <lineage>
        <taxon>Eukaryota</taxon>
        <taxon>Fungi</taxon>
        <taxon>Dikarya</taxon>
        <taxon>Ascomycota</taxon>
        <taxon>Pezizomycotina</taxon>
        <taxon>Dothideomycetes</taxon>
        <taxon>Dothideomycetes incertae sedis</taxon>
        <taxon>Botryosphaeriales</taxon>
        <taxon>Botryosphaeriaceae</taxon>
        <taxon>Macrophomina</taxon>
    </lineage>
</organism>
<dbReference type="Proteomes" id="UP000774617">
    <property type="component" value="Unassembled WGS sequence"/>
</dbReference>
<evidence type="ECO:0000313" key="2">
    <source>
        <dbReference type="EMBL" id="KAH7024301.1"/>
    </source>
</evidence>
<accession>A0ABQ8FSY8</accession>
<gene>
    <name evidence="2" type="ORF">B0J12DRAFT_387820</name>
</gene>
<protein>
    <submittedName>
        <fullName evidence="2">Uncharacterized protein</fullName>
    </submittedName>
</protein>